<accession>A0A939B8F2</accession>
<keyword evidence="1" id="KW-0812">Transmembrane</keyword>
<feature type="transmembrane region" description="Helical" evidence="1">
    <location>
        <begin position="257"/>
        <end position="278"/>
    </location>
</feature>
<proteinExistence type="predicted"/>
<feature type="transmembrane region" description="Helical" evidence="1">
    <location>
        <begin position="324"/>
        <end position="347"/>
    </location>
</feature>
<reference evidence="2" key="1">
    <citation type="submission" date="2020-08" db="EMBL/GenBank/DDBJ databases">
        <authorList>
            <person name="Cejkova D."/>
            <person name="Kubasova T."/>
            <person name="Jahodarova E."/>
            <person name="Rychlik I."/>
        </authorList>
    </citation>
    <scope>NUCLEOTIDE SEQUENCE</scope>
    <source>
        <strain evidence="2">An824</strain>
    </source>
</reference>
<comment type="caution">
    <text evidence="2">The sequence shown here is derived from an EMBL/GenBank/DDBJ whole genome shotgun (WGS) entry which is preliminary data.</text>
</comment>
<dbReference type="Proteomes" id="UP000706891">
    <property type="component" value="Unassembled WGS sequence"/>
</dbReference>
<feature type="transmembrane region" description="Helical" evidence="1">
    <location>
        <begin position="442"/>
        <end position="469"/>
    </location>
</feature>
<evidence type="ECO:0000313" key="2">
    <source>
        <dbReference type="EMBL" id="MBM6674338.1"/>
    </source>
</evidence>
<feature type="transmembrane region" description="Helical" evidence="1">
    <location>
        <begin position="620"/>
        <end position="644"/>
    </location>
</feature>
<evidence type="ECO:0000256" key="1">
    <source>
        <dbReference type="SAM" id="Phobius"/>
    </source>
</evidence>
<dbReference type="RefSeq" id="WP_205105507.1">
    <property type="nucleotide sequence ID" value="NZ_JACJJG010000070.1"/>
</dbReference>
<keyword evidence="3" id="KW-1185">Reference proteome</keyword>
<keyword evidence="1" id="KW-1133">Transmembrane helix</keyword>
<dbReference type="EMBL" id="JACJJG010000070">
    <property type="protein sequence ID" value="MBM6674338.1"/>
    <property type="molecule type" value="Genomic_DNA"/>
</dbReference>
<feature type="transmembrane region" description="Helical" evidence="1">
    <location>
        <begin position="475"/>
        <end position="494"/>
    </location>
</feature>
<evidence type="ECO:0000313" key="3">
    <source>
        <dbReference type="Proteomes" id="UP000706891"/>
    </source>
</evidence>
<dbReference type="NCBIfam" id="TIGR04370">
    <property type="entry name" value="glyco_rpt_poly"/>
    <property type="match status" value="1"/>
</dbReference>
<reference evidence="2" key="2">
    <citation type="journal article" date="2021" name="Sci. Rep.">
        <title>The distribution of antibiotic resistance genes in chicken gut microbiota commensals.</title>
        <authorList>
            <person name="Juricova H."/>
            <person name="Matiasovicova J."/>
            <person name="Kubasova T."/>
            <person name="Cejkova D."/>
            <person name="Rychlik I."/>
        </authorList>
    </citation>
    <scope>NUCLEOTIDE SEQUENCE</scope>
    <source>
        <strain evidence="2">An824</strain>
    </source>
</reference>
<protein>
    <submittedName>
        <fullName evidence="2">Oligosaccharide repeat unit polymerase</fullName>
    </submittedName>
</protein>
<name>A0A939B8F2_9BACT</name>
<feature type="transmembrane region" description="Helical" evidence="1">
    <location>
        <begin position="290"/>
        <end position="312"/>
    </location>
</feature>
<sequence length="672" mass="77352">MIEPRKHPYLIASVTAIILAVTVWLIMPKEYAAQIKISDEYKEADLAVGLNNISAKMREMMGAANQGINDIEVYCKVLKTNDFAKEISQIKLPCHKKTYGQYLVNVDTVEAVKKNIEYNISTKEQTLTIQFVDKDPLVATLMLDSVVSRLQNFVTKKRKEVFKAQLANVDRERKIAAGRYRAAWHKYAIYADTHNEEVTEEGRLYKNMLERNVKETFNSYVSAAEQYFRYQALVKRVYASFSVIKANEVPLRPINYLSRYVIIFVFIALVSVKCFFLVRTFRKGKRTLDYGNVFSPWFLSIIVWLVLGVAIILFGSEMDAVPNVFYKCIFVWLTIFLMSSFLTYNLLPAKSSIYESGINVNIFLFNFFFILAIVLTPLYVYQIYKLVTMFDAKDLVANLRLLAIEGEDRGILNYTMVINQSLLLVALWSYPKIPLWKVFSTIICCFIFAVANMEKLTFFLIFITVVYVLFERKLIKVRTIAIFCFVLFFIFYVFTVSRTSSDASPSDSMSIIDFLGIYFTSPPIAFGHLRPTISQYLCPNSLWTIYSYMGRFINGVTVEHDAFSEFVFVPVPTNVYTIMKPFYQDGGVFGVAFFALLYGIGTGLVYRYARNGQPFSKCLYSYFVFVLALQFFDEIIFVSIPLFIQRMTLIALMCYTCIKFTFKKGDACASQS</sequence>
<organism evidence="2 3">
    <name type="scientific">Marseilla massiliensis</name>
    <dbReference type="NCBI Taxonomy" id="1841864"/>
    <lineage>
        <taxon>Bacteria</taxon>
        <taxon>Pseudomonadati</taxon>
        <taxon>Bacteroidota</taxon>
        <taxon>Bacteroidia</taxon>
        <taxon>Bacteroidales</taxon>
        <taxon>Prevotellaceae</taxon>
        <taxon>Marseilla</taxon>
    </lineage>
</organism>
<feature type="transmembrane region" description="Helical" evidence="1">
    <location>
        <begin position="588"/>
        <end position="608"/>
    </location>
</feature>
<gene>
    <name evidence="2" type="ORF">H6A34_10690</name>
</gene>
<feature type="transmembrane region" description="Helical" evidence="1">
    <location>
        <begin position="359"/>
        <end position="381"/>
    </location>
</feature>
<feature type="transmembrane region" description="Helical" evidence="1">
    <location>
        <begin position="411"/>
        <end position="430"/>
    </location>
</feature>
<keyword evidence="1" id="KW-0472">Membrane</keyword>
<feature type="transmembrane region" description="Helical" evidence="1">
    <location>
        <begin position="9"/>
        <end position="27"/>
    </location>
</feature>
<dbReference type="AlphaFoldDB" id="A0A939B8F2"/>